<gene>
    <name evidence="1" type="ORF">NDU88_002039</name>
</gene>
<evidence type="ECO:0000313" key="1">
    <source>
        <dbReference type="EMBL" id="KAJ1214420.1"/>
    </source>
</evidence>
<accession>A0AAV7WNR5</accession>
<dbReference type="AlphaFoldDB" id="A0AAV7WNR5"/>
<reference evidence="1" key="1">
    <citation type="journal article" date="2022" name="bioRxiv">
        <title>Sequencing and chromosome-scale assembly of the giantPleurodeles waltlgenome.</title>
        <authorList>
            <person name="Brown T."/>
            <person name="Elewa A."/>
            <person name="Iarovenko S."/>
            <person name="Subramanian E."/>
            <person name="Araus A.J."/>
            <person name="Petzold A."/>
            <person name="Susuki M."/>
            <person name="Suzuki K.-i.T."/>
            <person name="Hayashi T."/>
            <person name="Toyoda A."/>
            <person name="Oliveira C."/>
            <person name="Osipova E."/>
            <person name="Leigh N.D."/>
            <person name="Simon A."/>
            <person name="Yun M.H."/>
        </authorList>
    </citation>
    <scope>NUCLEOTIDE SEQUENCE</scope>
    <source>
        <strain evidence="1">20211129_DDA</strain>
        <tissue evidence="1">Liver</tissue>
    </source>
</reference>
<protein>
    <submittedName>
        <fullName evidence="1">Uncharacterized protein</fullName>
    </submittedName>
</protein>
<proteinExistence type="predicted"/>
<name>A0AAV7WNR5_PLEWA</name>
<comment type="caution">
    <text evidence="1">The sequence shown here is derived from an EMBL/GenBank/DDBJ whole genome shotgun (WGS) entry which is preliminary data.</text>
</comment>
<dbReference type="Proteomes" id="UP001066276">
    <property type="component" value="Chromosome 1_1"/>
</dbReference>
<keyword evidence="2" id="KW-1185">Reference proteome</keyword>
<dbReference type="EMBL" id="JANPWB010000001">
    <property type="protein sequence ID" value="KAJ1214420.1"/>
    <property type="molecule type" value="Genomic_DNA"/>
</dbReference>
<sequence>MIHGFSIQQNSWASQMLSGSFWLVCWGGCPSHGSSLSEKALQGPCCQLPGKVSLKLLMAGFTFFVAIATERQLCKFL</sequence>
<evidence type="ECO:0000313" key="2">
    <source>
        <dbReference type="Proteomes" id="UP001066276"/>
    </source>
</evidence>
<organism evidence="1 2">
    <name type="scientific">Pleurodeles waltl</name>
    <name type="common">Iberian ribbed newt</name>
    <dbReference type="NCBI Taxonomy" id="8319"/>
    <lineage>
        <taxon>Eukaryota</taxon>
        <taxon>Metazoa</taxon>
        <taxon>Chordata</taxon>
        <taxon>Craniata</taxon>
        <taxon>Vertebrata</taxon>
        <taxon>Euteleostomi</taxon>
        <taxon>Amphibia</taxon>
        <taxon>Batrachia</taxon>
        <taxon>Caudata</taxon>
        <taxon>Salamandroidea</taxon>
        <taxon>Salamandridae</taxon>
        <taxon>Pleurodelinae</taxon>
        <taxon>Pleurodeles</taxon>
    </lineage>
</organism>